<name>A0A4V1IYZ1_ROZAC</name>
<dbReference type="Gene3D" id="2.40.70.10">
    <property type="entry name" value="Acid Proteases"/>
    <property type="match status" value="1"/>
</dbReference>
<evidence type="ECO:0000256" key="1">
    <source>
        <dbReference type="PROSITE-ProRule" id="PRU00047"/>
    </source>
</evidence>
<keyword evidence="1" id="KW-0862">Zinc</keyword>
<evidence type="ECO:0000313" key="3">
    <source>
        <dbReference type="EMBL" id="RKP16239.1"/>
    </source>
</evidence>
<dbReference type="InterPro" id="IPR021109">
    <property type="entry name" value="Peptidase_aspartic_dom_sf"/>
</dbReference>
<proteinExistence type="predicted"/>
<dbReference type="GO" id="GO:0003676">
    <property type="term" value="F:nucleic acid binding"/>
    <property type="evidence" value="ECO:0007669"/>
    <property type="project" value="InterPro"/>
</dbReference>
<keyword evidence="1" id="KW-0863">Zinc-finger</keyword>
<keyword evidence="1" id="KW-0479">Metal-binding</keyword>
<gene>
    <name evidence="3" type="ORF">ROZALSC1DRAFT_25504</name>
</gene>
<dbReference type="Pfam" id="PF08284">
    <property type="entry name" value="RVP_2"/>
    <property type="match status" value="1"/>
</dbReference>
<dbReference type="PROSITE" id="PS50158">
    <property type="entry name" value="ZF_CCHC"/>
    <property type="match status" value="1"/>
</dbReference>
<dbReference type="EMBL" id="ML006786">
    <property type="protein sequence ID" value="RKP16239.1"/>
    <property type="molecule type" value="Genomic_DNA"/>
</dbReference>
<feature type="domain" description="CCHC-type" evidence="2">
    <location>
        <begin position="54"/>
        <end position="68"/>
    </location>
</feature>
<dbReference type="Proteomes" id="UP000281549">
    <property type="component" value="Unassembled WGS sequence"/>
</dbReference>
<dbReference type="SUPFAM" id="SSF57756">
    <property type="entry name" value="Retrovirus zinc finger-like domains"/>
    <property type="match status" value="1"/>
</dbReference>
<organism evidence="3 4">
    <name type="scientific">Rozella allomycis (strain CSF55)</name>
    <dbReference type="NCBI Taxonomy" id="988480"/>
    <lineage>
        <taxon>Eukaryota</taxon>
        <taxon>Fungi</taxon>
        <taxon>Fungi incertae sedis</taxon>
        <taxon>Cryptomycota</taxon>
        <taxon>Cryptomycota incertae sedis</taxon>
        <taxon>Rozella</taxon>
    </lineage>
</organism>
<evidence type="ECO:0000259" key="2">
    <source>
        <dbReference type="PROSITE" id="PS50158"/>
    </source>
</evidence>
<dbReference type="InterPro" id="IPR001878">
    <property type="entry name" value="Znf_CCHC"/>
</dbReference>
<evidence type="ECO:0000313" key="4">
    <source>
        <dbReference type="Proteomes" id="UP000281549"/>
    </source>
</evidence>
<dbReference type="CDD" id="cd00303">
    <property type="entry name" value="retropepsin_like"/>
    <property type="match status" value="1"/>
</dbReference>
<protein>
    <recommendedName>
        <fullName evidence="2">CCHC-type domain-containing protein</fullName>
    </recommendedName>
</protein>
<reference evidence="4" key="1">
    <citation type="journal article" date="2018" name="Nat. Microbiol.">
        <title>Leveraging single-cell genomics to expand the fungal tree of life.</title>
        <authorList>
            <person name="Ahrendt S.R."/>
            <person name="Quandt C.A."/>
            <person name="Ciobanu D."/>
            <person name="Clum A."/>
            <person name="Salamov A."/>
            <person name="Andreopoulos B."/>
            <person name="Cheng J.F."/>
            <person name="Woyke T."/>
            <person name="Pelin A."/>
            <person name="Henrissat B."/>
            <person name="Reynolds N.K."/>
            <person name="Benny G.L."/>
            <person name="Smith M.E."/>
            <person name="James T.Y."/>
            <person name="Grigoriev I.V."/>
        </authorList>
    </citation>
    <scope>NUCLEOTIDE SEQUENCE [LARGE SCALE GENOMIC DNA]</scope>
    <source>
        <strain evidence="4">CSF55</strain>
    </source>
</reference>
<dbReference type="AlphaFoldDB" id="A0A4V1IYZ1"/>
<accession>A0A4V1IYZ1</accession>
<sequence>MYSFQKTSKMSEEYQNNLETIETSTSEPMTIDGTLNRFSKLSVEGREKCKREGRCFRCRAKGHLAKHCTANSNGTLENNLSSYHLVFPICIMNDICTHVLIDSGASTSFIDKDVVQYYNIPSSVMSHSEAVETIDGQPLNIDRQCEHLKFIMNEQAYHHSFRLIKSPHFNTISLKQSKY</sequence>
<dbReference type="GO" id="GO:0008270">
    <property type="term" value="F:zinc ion binding"/>
    <property type="evidence" value="ECO:0007669"/>
    <property type="project" value="UniProtKB-KW"/>
</dbReference>
<dbReference type="InterPro" id="IPR036875">
    <property type="entry name" value="Znf_CCHC_sf"/>
</dbReference>